<sequence length="76" mass="9017">MPHKTNDFLEDIRKLEIQDLNKRLQDTIADLIKLRAEARVGTIKDTASIRNMRKNIARLKTVINEKKRNSHREEKH</sequence>
<dbReference type="Proteomes" id="UP000248044">
    <property type="component" value="Chromosome"/>
</dbReference>
<evidence type="ECO:0000256" key="5">
    <source>
        <dbReference type="SAM" id="Coils"/>
    </source>
</evidence>
<dbReference type="GO" id="GO:0006412">
    <property type="term" value="P:translation"/>
    <property type="evidence" value="ECO:0007669"/>
    <property type="project" value="UniProtKB-UniRule"/>
</dbReference>
<keyword evidence="2 4" id="KW-0689">Ribosomal protein</keyword>
<proteinExistence type="inferred from homology"/>
<dbReference type="Pfam" id="PF00831">
    <property type="entry name" value="Ribosomal_L29"/>
    <property type="match status" value="1"/>
</dbReference>
<accession>A0A2U9IEG8</accession>
<dbReference type="GO" id="GO:0005840">
    <property type="term" value="C:ribosome"/>
    <property type="evidence" value="ECO:0007669"/>
    <property type="project" value="UniProtKB-KW"/>
</dbReference>
<dbReference type="RefSeq" id="WP_110270276.1">
    <property type="nucleotide sequence ID" value="NZ_CP029289.2"/>
</dbReference>
<dbReference type="SUPFAM" id="SSF46561">
    <property type="entry name" value="Ribosomal protein L29 (L29p)"/>
    <property type="match status" value="1"/>
</dbReference>
<dbReference type="InterPro" id="IPR001854">
    <property type="entry name" value="Ribosomal_uL29"/>
</dbReference>
<evidence type="ECO:0000313" key="7">
    <source>
        <dbReference type="Proteomes" id="UP000248044"/>
    </source>
</evidence>
<reference evidence="6 7" key="1">
    <citation type="submission" date="2018-05" db="EMBL/GenBank/DDBJ databases">
        <title>Complete Genome Sequences of Extremely Thermoacidophilic, Metal-Mobilizing Type-Strain Members of the Archaeal Family Sulfolobaceae: Acidianus brierleyi DSM-1651T, Acidianus sulfidivorans DSM-18786T, Metallosphaera hakonensis DSM-7519T, and Metallosphaera prunae DSM-10039T.</title>
        <authorList>
            <person name="Counts J.A."/>
            <person name="Kelly R.M."/>
        </authorList>
    </citation>
    <scope>NUCLEOTIDE SEQUENCE [LARGE SCALE GENOMIC DNA]</scope>
    <source>
        <strain evidence="6 7">DSM 1651</strain>
    </source>
</reference>
<evidence type="ECO:0000256" key="4">
    <source>
        <dbReference type="HAMAP-Rule" id="MF_00374"/>
    </source>
</evidence>
<evidence type="ECO:0000256" key="3">
    <source>
        <dbReference type="ARBA" id="ARBA00023274"/>
    </source>
</evidence>
<dbReference type="Gene3D" id="1.10.287.310">
    <property type="match status" value="1"/>
</dbReference>
<keyword evidence="5" id="KW-0175">Coiled coil</keyword>
<dbReference type="AlphaFoldDB" id="A0A2U9IEG8"/>
<feature type="coiled-coil region" evidence="5">
    <location>
        <begin position="17"/>
        <end position="69"/>
    </location>
</feature>
<dbReference type="InterPro" id="IPR036049">
    <property type="entry name" value="Ribosomal_uL29_sf"/>
</dbReference>
<dbReference type="GO" id="GO:1990904">
    <property type="term" value="C:ribonucleoprotein complex"/>
    <property type="evidence" value="ECO:0007669"/>
    <property type="project" value="UniProtKB-KW"/>
</dbReference>
<dbReference type="HAMAP" id="MF_00374">
    <property type="entry name" value="Ribosomal_uL29"/>
    <property type="match status" value="1"/>
</dbReference>
<organism evidence="6 7">
    <name type="scientific">Acidianus brierleyi</name>
    <dbReference type="NCBI Taxonomy" id="41673"/>
    <lineage>
        <taxon>Archaea</taxon>
        <taxon>Thermoproteota</taxon>
        <taxon>Thermoprotei</taxon>
        <taxon>Sulfolobales</taxon>
        <taxon>Sulfolobaceae</taxon>
        <taxon>Acidianus</taxon>
    </lineage>
</organism>
<dbReference type="CDD" id="cd00427">
    <property type="entry name" value="Ribosomal_L29_HIP"/>
    <property type="match status" value="1"/>
</dbReference>
<dbReference type="NCBIfam" id="TIGR00012">
    <property type="entry name" value="L29"/>
    <property type="match status" value="1"/>
</dbReference>
<gene>
    <name evidence="6" type="primary">rpmC</name>
    <name evidence="4" type="synonym">rpl29</name>
    <name evidence="6" type="ORF">DFR85_07070</name>
</gene>
<comment type="similarity">
    <text evidence="1 4">Belongs to the universal ribosomal protein uL29 family.</text>
</comment>
<evidence type="ECO:0000313" key="6">
    <source>
        <dbReference type="EMBL" id="AWR94395.1"/>
    </source>
</evidence>
<dbReference type="KEGG" id="abri:DFR85_07070"/>
<keyword evidence="3 4" id="KW-0687">Ribonucleoprotein</keyword>
<protein>
    <recommendedName>
        <fullName evidence="4">Large ribosomal subunit protein uL29</fullName>
    </recommendedName>
</protein>
<dbReference type="GeneID" id="36831904"/>
<evidence type="ECO:0000256" key="2">
    <source>
        <dbReference type="ARBA" id="ARBA00022980"/>
    </source>
</evidence>
<keyword evidence="7" id="KW-1185">Reference proteome</keyword>
<name>A0A2U9IEG8_9CREN</name>
<dbReference type="OrthoDB" id="11736at2157"/>
<dbReference type="EMBL" id="CP029289">
    <property type="protein sequence ID" value="AWR94395.1"/>
    <property type="molecule type" value="Genomic_DNA"/>
</dbReference>
<dbReference type="GO" id="GO:0003735">
    <property type="term" value="F:structural constituent of ribosome"/>
    <property type="evidence" value="ECO:0007669"/>
    <property type="project" value="InterPro"/>
</dbReference>
<evidence type="ECO:0000256" key="1">
    <source>
        <dbReference type="ARBA" id="ARBA00009254"/>
    </source>
</evidence>